<sequence>MSRHVKLAATALLFVSLSGFAQYDYNNDFTKAVAAHYPPLVRLLITKGGKQNVQDAAGDTPLMQAIRSHDREITDLLMHYQPDLLLLNTSNHSAATEAVLADDADSLPAVLVRDDPLQVAQSLGIATKLNKRRVLNRFADLLGAPAVDEMGHGFLSSPLSYIEPGSRVAYAFSPTEDRPDVCAKPATKLLLQGKICKVDGDRISVEWQLLSNLDNEDMHCSPQKRLHFARKQDIGWSAKFLGSCGAAPEYFSNLPASFDYRQFIVPELR</sequence>
<protein>
    <recommendedName>
        <fullName evidence="4">Ankyrin repeat domain-containing protein</fullName>
    </recommendedName>
</protein>
<feature type="signal peptide" evidence="1">
    <location>
        <begin position="1"/>
        <end position="21"/>
    </location>
</feature>
<dbReference type="Gene3D" id="1.25.40.20">
    <property type="entry name" value="Ankyrin repeat-containing domain"/>
    <property type="match status" value="1"/>
</dbReference>
<dbReference type="InterPro" id="IPR036770">
    <property type="entry name" value="Ankyrin_rpt-contain_sf"/>
</dbReference>
<keyword evidence="3" id="KW-1185">Reference proteome</keyword>
<evidence type="ECO:0000313" key="3">
    <source>
        <dbReference type="Proteomes" id="UP001629432"/>
    </source>
</evidence>
<reference evidence="2 3" key="1">
    <citation type="journal article" date="2024" name="Chem. Sci.">
        <title>Discovery of megapolipeptins by genome mining of a Burkholderiales bacteria collection.</title>
        <authorList>
            <person name="Paulo B.S."/>
            <person name="Recchia M.J.J."/>
            <person name="Lee S."/>
            <person name="Fergusson C.H."/>
            <person name="Romanowski S.B."/>
            <person name="Hernandez A."/>
            <person name="Krull N."/>
            <person name="Liu D.Y."/>
            <person name="Cavanagh H."/>
            <person name="Bos A."/>
            <person name="Gray C.A."/>
            <person name="Murphy B.T."/>
            <person name="Linington R.G."/>
            <person name="Eustaquio A.S."/>
        </authorList>
    </citation>
    <scope>NUCLEOTIDE SEQUENCE [LARGE SCALE GENOMIC DNA]</scope>
    <source>
        <strain evidence="2 3">RL17-338-BIC-A</strain>
    </source>
</reference>
<gene>
    <name evidence="2" type="ORF">PQQ63_01410</name>
</gene>
<dbReference type="Proteomes" id="UP001629432">
    <property type="component" value="Unassembled WGS sequence"/>
</dbReference>
<dbReference type="RefSeq" id="WP_408225850.1">
    <property type="nucleotide sequence ID" value="NZ_JAQQCF010000001.1"/>
</dbReference>
<name>A0ABW9DLI1_9BURK</name>
<evidence type="ECO:0000313" key="2">
    <source>
        <dbReference type="EMBL" id="MFM0635358.1"/>
    </source>
</evidence>
<proteinExistence type="predicted"/>
<organism evidence="2 3">
    <name type="scientific">Paraburkholderia metrosideri</name>
    <dbReference type="NCBI Taxonomy" id="580937"/>
    <lineage>
        <taxon>Bacteria</taxon>
        <taxon>Pseudomonadati</taxon>
        <taxon>Pseudomonadota</taxon>
        <taxon>Betaproteobacteria</taxon>
        <taxon>Burkholderiales</taxon>
        <taxon>Burkholderiaceae</taxon>
        <taxon>Paraburkholderia</taxon>
    </lineage>
</organism>
<keyword evidence="1" id="KW-0732">Signal</keyword>
<dbReference type="EMBL" id="JAQQCF010000001">
    <property type="protein sequence ID" value="MFM0635358.1"/>
    <property type="molecule type" value="Genomic_DNA"/>
</dbReference>
<accession>A0ABW9DLI1</accession>
<comment type="caution">
    <text evidence="2">The sequence shown here is derived from an EMBL/GenBank/DDBJ whole genome shotgun (WGS) entry which is preliminary data.</text>
</comment>
<evidence type="ECO:0000256" key="1">
    <source>
        <dbReference type="SAM" id="SignalP"/>
    </source>
</evidence>
<evidence type="ECO:0008006" key="4">
    <source>
        <dbReference type="Google" id="ProtNLM"/>
    </source>
</evidence>
<dbReference type="SUPFAM" id="SSF48403">
    <property type="entry name" value="Ankyrin repeat"/>
    <property type="match status" value="1"/>
</dbReference>
<feature type="chain" id="PRO_5046284348" description="Ankyrin repeat domain-containing protein" evidence="1">
    <location>
        <begin position="22"/>
        <end position="269"/>
    </location>
</feature>